<protein>
    <submittedName>
        <fullName evidence="2">Uncharacterized protein</fullName>
    </submittedName>
</protein>
<accession>A0A8S3Q6A8</accession>
<dbReference type="Proteomes" id="UP000683360">
    <property type="component" value="Unassembled WGS sequence"/>
</dbReference>
<sequence>MNLDKSYLRSAKSAFFHYKFDLFVKLLLLLFQKSRGSDGSESASSVTFLFKIALAAFSTAYNVVLYVTFNPMFRQAFLRIFMCNRKKQNKIAAVSDLDTHNRPIERSRGVLATADTLVDNTSCQP</sequence>
<dbReference type="OrthoDB" id="5950040at2759"/>
<keyword evidence="1" id="KW-1133">Transmembrane helix</keyword>
<gene>
    <name evidence="2" type="ORF">MEDL_5208</name>
</gene>
<name>A0A8S3Q6A8_MYTED</name>
<keyword evidence="1" id="KW-0472">Membrane</keyword>
<dbReference type="AlphaFoldDB" id="A0A8S3Q6A8"/>
<proteinExistence type="predicted"/>
<evidence type="ECO:0000313" key="3">
    <source>
        <dbReference type="Proteomes" id="UP000683360"/>
    </source>
</evidence>
<comment type="caution">
    <text evidence="2">The sequence shown here is derived from an EMBL/GenBank/DDBJ whole genome shotgun (WGS) entry which is preliminary data.</text>
</comment>
<evidence type="ECO:0000256" key="1">
    <source>
        <dbReference type="SAM" id="Phobius"/>
    </source>
</evidence>
<dbReference type="Gene3D" id="1.20.1070.10">
    <property type="entry name" value="Rhodopsin 7-helix transmembrane proteins"/>
    <property type="match status" value="1"/>
</dbReference>
<feature type="transmembrane region" description="Helical" evidence="1">
    <location>
        <begin position="46"/>
        <end position="69"/>
    </location>
</feature>
<reference evidence="2" key="1">
    <citation type="submission" date="2021-03" db="EMBL/GenBank/DDBJ databases">
        <authorList>
            <person name="Bekaert M."/>
        </authorList>
    </citation>
    <scope>NUCLEOTIDE SEQUENCE</scope>
</reference>
<dbReference type="EMBL" id="CAJPWZ010000305">
    <property type="protein sequence ID" value="CAG2189817.1"/>
    <property type="molecule type" value="Genomic_DNA"/>
</dbReference>
<organism evidence="2 3">
    <name type="scientific">Mytilus edulis</name>
    <name type="common">Blue mussel</name>
    <dbReference type="NCBI Taxonomy" id="6550"/>
    <lineage>
        <taxon>Eukaryota</taxon>
        <taxon>Metazoa</taxon>
        <taxon>Spiralia</taxon>
        <taxon>Lophotrochozoa</taxon>
        <taxon>Mollusca</taxon>
        <taxon>Bivalvia</taxon>
        <taxon>Autobranchia</taxon>
        <taxon>Pteriomorphia</taxon>
        <taxon>Mytilida</taxon>
        <taxon>Mytiloidea</taxon>
        <taxon>Mytilidae</taxon>
        <taxon>Mytilinae</taxon>
        <taxon>Mytilus</taxon>
    </lineage>
</organism>
<dbReference type="SUPFAM" id="SSF81321">
    <property type="entry name" value="Family A G protein-coupled receptor-like"/>
    <property type="match status" value="1"/>
</dbReference>
<keyword evidence="3" id="KW-1185">Reference proteome</keyword>
<keyword evidence="1" id="KW-0812">Transmembrane</keyword>
<evidence type="ECO:0000313" key="2">
    <source>
        <dbReference type="EMBL" id="CAG2189817.1"/>
    </source>
</evidence>